<feature type="compositionally biased region" description="Basic and acidic residues" evidence="1">
    <location>
        <begin position="9"/>
        <end position="21"/>
    </location>
</feature>
<accession>A0A5J4RQ47</accession>
<reference evidence="2" key="1">
    <citation type="submission" date="2019-03" db="EMBL/GenBank/DDBJ databases">
        <title>Single cell metagenomics reveals metabolic interactions within the superorganism composed of flagellate Streblomastix strix and complex community of Bacteroidetes bacteria on its surface.</title>
        <authorList>
            <person name="Treitli S.C."/>
            <person name="Kolisko M."/>
            <person name="Husnik F."/>
            <person name="Keeling P."/>
            <person name="Hampl V."/>
        </authorList>
    </citation>
    <scope>NUCLEOTIDE SEQUENCE</scope>
    <source>
        <strain evidence="2">STM</strain>
    </source>
</reference>
<evidence type="ECO:0000313" key="2">
    <source>
        <dbReference type="EMBL" id="KAA6335769.1"/>
    </source>
</evidence>
<feature type="region of interest" description="Disordered" evidence="1">
    <location>
        <begin position="1"/>
        <end position="21"/>
    </location>
</feature>
<gene>
    <name evidence="2" type="ORF">EZS27_016031</name>
</gene>
<comment type="caution">
    <text evidence="2">The sequence shown here is derived from an EMBL/GenBank/DDBJ whole genome shotgun (WGS) entry which is preliminary data.</text>
</comment>
<sequence length="38" mass="4574">MKHVNAGKFGEKEKRKQGCEPKAKKQEYYYMVRFISVH</sequence>
<name>A0A5J4RQ47_9ZZZZ</name>
<proteinExistence type="predicted"/>
<evidence type="ECO:0000256" key="1">
    <source>
        <dbReference type="SAM" id="MobiDB-lite"/>
    </source>
</evidence>
<dbReference type="EMBL" id="SNRY01000860">
    <property type="protein sequence ID" value="KAA6335769.1"/>
    <property type="molecule type" value="Genomic_DNA"/>
</dbReference>
<dbReference type="AlphaFoldDB" id="A0A5J4RQ47"/>
<protein>
    <submittedName>
        <fullName evidence="2">Uncharacterized protein</fullName>
    </submittedName>
</protein>
<organism evidence="2">
    <name type="scientific">termite gut metagenome</name>
    <dbReference type="NCBI Taxonomy" id="433724"/>
    <lineage>
        <taxon>unclassified sequences</taxon>
        <taxon>metagenomes</taxon>
        <taxon>organismal metagenomes</taxon>
    </lineage>
</organism>